<evidence type="ECO:0000313" key="2">
    <source>
        <dbReference type="Proteomes" id="UP000656881"/>
    </source>
</evidence>
<organism evidence="1 2">
    <name type="scientific">Streptomyces lasiicapitis</name>
    <dbReference type="NCBI Taxonomy" id="1923961"/>
    <lineage>
        <taxon>Bacteria</taxon>
        <taxon>Bacillati</taxon>
        <taxon>Actinomycetota</taxon>
        <taxon>Actinomycetes</taxon>
        <taxon>Kitasatosporales</taxon>
        <taxon>Streptomycetaceae</taxon>
        <taxon>Streptomyces</taxon>
    </lineage>
</organism>
<reference evidence="2" key="1">
    <citation type="journal article" date="2019" name="Int. J. Syst. Evol. Microbiol.">
        <title>The Global Catalogue of Microorganisms (GCM) 10K type strain sequencing project: providing services to taxonomists for standard genome sequencing and annotation.</title>
        <authorList>
            <consortium name="The Broad Institute Genomics Platform"/>
            <consortium name="The Broad Institute Genome Sequencing Center for Infectious Disease"/>
            <person name="Wu L."/>
            <person name="Ma J."/>
        </authorList>
    </citation>
    <scope>NUCLEOTIDE SEQUENCE [LARGE SCALE GENOMIC DNA]</scope>
    <source>
        <strain evidence="2">CGMCC 4.7349</strain>
    </source>
</reference>
<gene>
    <name evidence="1" type="ORF">GCM10012286_23660</name>
</gene>
<protein>
    <submittedName>
        <fullName evidence="1">Uncharacterized protein</fullName>
    </submittedName>
</protein>
<accession>A0ABQ2LS10</accession>
<proteinExistence type="predicted"/>
<comment type="caution">
    <text evidence="1">The sequence shown here is derived from an EMBL/GenBank/DDBJ whole genome shotgun (WGS) entry which is preliminary data.</text>
</comment>
<sequence length="291" mass="31304">MLPHSGSMSDSIDDDIARSLDASVGTKAVAISYDVMDAATAVLAQHLPTETLHAMKLASGEHLAAMLATAYLQAVPVAVDVDGGVDLTFDLKASDGLHLRRKTLLGRDDAEFADFEVKSIPGTFREKYLPATTRAMERGEEQPPAHLAKAVPANNVIEASAAVIGKAAGQLRNKSSPDRARVAFIVSHFLDRPYVECFQPLISQALAPLDPPEGIDAVWMYFAPSHVLVWSAASGWSDLLLGSFAEEQIGPEHAYGMELLQHYEGLFLERAGIGKPSPFFYELTVSGTGEE</sequence>
<dbReference type="EMBL" id="BMNG01000004">
    <property type="protein sequence ID" value="GGO42341.1"/>
    <property type="molecule type" value="Genomic_DNA"/>
</dbReference>
<dbReference type="Proteomes" id="UP000656881">
    <property type="component" value="Unassembled WGS sequence"/>
</dbReference>
<evidence type="ECO:0000313" key="1">
    <source>
        <dbReference type="EMBL" id="GGO42341.1"/>
    </source>
</evidence>
<keyword evidence="2" id="KW-1185">Reference proteome</keyword>
<name>A0ABQ2LS10_9ACTN</name>